<evidence type="ECO:0000259" key="10">
    <source>
        <dbReference type="PROSITE" id="PS51105"/>
    </source>
</evidence>
<comment type="function">
    <text evidence="8">The phosphoenolpyruvate-dependent sugar phosphotransferase system (PTS), a major carbohydrate active -transport system, catalyzes the phosphorylation of incoming sugar substrates concomitant with their translocation across the cell membrane.</text>
</comment>
<feature type="transmembrane region" description="Helical" evidence="9">
    <location>
        <begin position="30"/>
        <end position="51"/>
    </location>
</feature>
<name>A0ABS6BU55_9CLOT</name>
<evidence type="ECO:0000256" key="2">
    <source>
        <dbReference type="ARBA" id="ARBA00022448"/>
    </source>
</evidence>
<dbReference type="Proteomes" id="UP000776252">
    <property type="component" value="Unassembled WGS sequence"/>
</dbReference>
<feature type="transmembrane region" description="Helical" evidence="9">
    <location>
        <begin position="242"/>
        <end position="264"/>
    </location>
</feature>
<dbReference type="RefSeq" id="WP_216149601.1">
    <property type="nucleotide sequence ID" value="NZ_JAHLDV010000027.1"/>
</dbReference>
<feature type="transmembrane region" description="Helical" evidence="9">
    <location>
        <begin position="105"/>
        <end position="124"/>
    </location>
</feature>
<feature type="domain" description="PTS EIIC type-3" evidence="10">
    <location>
        <begin position="6"/>
        <end position="419"/>
    </location>
</feature>
<feature type="transmembrane region" description="Helical" evidence="9">
    <location>
        <begin position="402"/>
        <end position="421"/>
    </location>
</feature>
<comment type="caution">
    <text evidence="11">The sequence shown here is derived from an EMBL/GenBank/DDBJ whole genome shotgun (WGS) entry which is preliminary data.</text>
</comment>
<sequence length="445" mass="48195">MENEKLMDKVIPVVMKFVNLKGVIALKDGILYTLPLTLVGSVFLLLAQIPYKPFNDWVASIFGVNWTMPLMQIYSVSFAIMAMAATMGIAYAYTKNEGHEPLTAAILALVTFLGINKSTATAIINNKSVVVENVIDKTWTGGQGMVTAIIVGLIIGAVYSWFLTKKITIKMPEGVPQGVVNQFAALIPAAVIMLGTMFVFMFFKYALDTTFIEWIYKVLQIPLQGATDSLGGALLIAIATPLLWWFGVHGAMIVGGVMTGLLTANELANQAIINSGSALTIANGAHIVTNQFMNTLTMTGSGITLGLVLAMIVKGKSGQSKTLGKLALVPALFNINEPVTFGFPIVMNPFMFIPFVLTPVFTALGTYFLIKFGILTPFSAVEVPWTTPPIISGFILQGWKGALWQLTIIAGSCVAYFPFFMKQDAINYKSEQEAVALEKNNDLNM</sequence>
<dbReference type="PROSITE" id="PS51105">
    <property type="entry name" value="PTS_EIIC_TYPE_3"/>
    <property type="match status" value="1"/>
</dbReference>
<proteinExistence type="predicted"/>
<evidence type="ECO:0000313" key="11">
    <source>
        <dbReference type="EMBL" id="MBU3160442.1"/>
    </source>
</evidence>
<evidence type="ECO:0000256" key="4">
    <source>
        <dbReference type="ARBA" id="ARBA00022597"/>
    </source>
</evidence>
<dbReference type="EMBL" id="JAHLDV010000027">
    <property type="protein sequence ID" value="MBU3160442.1"/>
    <property type="molecule type" value="Genomic_DNA"/>
</dbReference>
<keyword evidence="4 8" id="KW-0762">Sugar transport</keyword>
<keyword evidence="2 8" id="KW-0813">Transport</keyword>
<dbReference type="Pfam" id="PF02378">
    <property type="entry name" value="PTS_EIIC"/>
    <property type="match status" value="1"/>
</dbReference>
<keyword evidence="3 8" id="KW-1003">Cell membrane</keyword>
<evidence type="ECO:0000256" key="9">
    <source>
        <dbReference type="SAM" id="Phobius"/>
    </source>
</evidence>
<dbReference type="PIRSF" id="PIRSF006351">
    <property type="entry name" value="PTS_EIIC-Cellobiose"/>
    <property type="match status" value="1"/>
</dbReference>
<feature type="transmembrane region" description="Helical" evidence="9">
    <location>
        <begin position="183"/>
        <end position="203"/>
    </location>
</feature>
<dbReference type="InterPro" id="IPR003352">
    <property type="entry name" value="PTS_EIIC"/>
</dbReference>
<organism evidence="11 12">
    <name type="scientific">Clostridium frigoris</name>
    <dbReference type="NCBI Taxonomy" id="205327"/>
    <lineage>
        <taxon>Bacteria</taxon>
        <taxon>Bacillati</taxon>
        <taxon>Bacillota</taxon>
        <taxon>Clostridia</taxon>
        <taxon>Eubacteriales</taxon>
        <taxon>Clostridiaceae</taxon>
        <taxon>Clostridium</taxon>
    </lineage>
</organism>
<keyword evidence="12" id="KW-1185">Reference proteome</keyword>
<protein>
    <recommendedName>
        <fullName evidence="8">Permease IIC component</fullName>
    </recommendedName>
</protein>
<dbReference type="NCBIfam" id="TIGR00410">
    <property type="entry name" value="lacE"/>
    <property type="match status" value="1"/>
</dbReference>
<evidence type="ECO:0000256" key="5">
    <source>
        <dbReference type="ARBA" id="ARBA00022692"/>
    </source>
</evidence>
<accession>A0ABS6BU55</accession>
<evidence type="ECO:0000256" key="3">
    <source>
        <dbReference type="ARBA" id="ARBA00022475"/>
    </source>
</evidence>
<keyword evidence="7 8" id="KW-0472">Membrane</keyword>
<feature type="transmembrane region" description="Helical" evidence="9">
    <location>
        <begin position="144"/>
        <end position="162"/>
    </location>
</feature>
<feature type="transmembrane region" description="Helical" evidence="9">
    <location>
        <begin position="71"/>
        <end position="93"/>
    </location>
</feature>
<dbReference type="InterPro" id="IPR004501">
    <property type="entry name" value="PTS_EIIC_3"/>
</dbReference>
<dbReference type="InterPro" id="IPR051088">
    <property type="entry name" value="PTS_Sugar-EIIC/EIIB"/>
</dbReference>
<comment type="subcellular location">
    <subcellularLocation>
        <location evidence="1">Cell membrane</location>
        <topology evidence="1">Multi-pass membrane protein</topology>
    </subcellularLocation>
</comment>
<evidence type="ECO:0000256" key="8">
    <source>
        <dbReference type="PIRNR" id="PIRNR006351"/>
    </source>
</evidence>
<gene>
    <name evidence="11" type="ORF">KPL37_11875</name>
</gene>
<keyword evidence="6 9" id="KW-1133">Transmembrane helix</keyword>
<dbReference type="PANTHER" id="PTHR33989:SF4">
    <property type="entry name" value="PTS SYSTEM N,N'-DIACETYLCHITOBIOSE-SPECIFIC EIIC COMPONENT"/>
    <property type="match status" value="1"/>
</dbReference>
<evidence type="ECO:0000256" key="6">
    <source>
        <dbReference type="ARBA" id="ARBA00022989"/>
    </source>
</evidence>
<evidence type="ECO:0000256" key="7">
    <source>
        <dbReference type="ARBA" id="ARBA00023136"/>
    </source>
</evidence>
<evidence type="ECO:0000256" key="1">
    <source>
        <dbReference type="ARBA" id="ARBA00004651"/>
    </source>
</evidence>
<evidence type="ECO:0000313" key="12">
    <source>
        <dbReference type="Proteomes" id="UP000776252"/>
    </source>
</evidence>
<dbReference type="PANTHER" id="PTHR33989">
    <property type="match status" value="1"/>
</dbReference>
<keyword evidence="5 9" id="KW-0812">Transmembrane</keyword>
<dbReference type="InterPro" id="IPR004796">
    <property type="entry name" value="PTS_IIC_cello"/>
</dbReference>
<feature type="transmembrane region" description="Helical" evidence="9">
    <location>
        <begin position="295"/>
        <end position="313"/>
    </location>
</feature>
<reference evidence="11 12" key="1">
    <citation type="submission" date="2021-06" db="EMBL/GenBank/DDBJ databases">
        <title>Clostridia strains as spoilage organisms.</title>
        <authorList>
            <person name="Wambui J."/>
            <person name="Stephan R."/>
            <person name="Stevens M.J.A."/>
        </authorList>
    </citation>
    <scope>NUCLEOTIDE SEQUENCE [LARGE SCALE GENOMIC DNA]</scope>
    <source>
        <strain evidence="11 12">DSM 14204</strain>
    </source>
</reference>